<organism evidence="5 6">
    <name type="scientific">Oceanobacter antarcticus</name>
    <dbReference type="NCBI Taxonomy" id="3133425"/>
    <lineage>
        <taxon>Bacteria</taxon>
        <taxon>Pseudomonadati</taxon>
        <taxon>Pseudomonadota</taxon>
        <taxon>Gammaproteobacteria</taxon>
        <taxon>Oceanospirillales</taxon>
        <taxon>Oceanospirillaceae</taxon>
        <taxon>Oceanobacter</taxon>
    </lineage>
</organism>
<dbReference type="SUPFAM" id="SSF54106">
    <property type="entry name" value="LysM domain"/>
    <property type="match status" value="3"/>
</dbReference>
<dbReference type="CDD" id="cd00118">
    <property type="entry name" value="LysM"/>
    <property type="match status" value="3"/>
</dbReference>
<reference evidence="5 6" key="1">
    <citation type="submission" date="2024-03" db="EMBL/GenBank/DDBJ databases">
        <title>High-quality draft genome sequence of Oceanobacter sp. wDCs-4.</title>
        <authorList>
            <person name="Dong C."/>
        </authorList>
    </citation>
    <scope>NUCLEOTIDE SEQUENCE [LARGE SCALE GENOMIC DNA]</scope>
    <source>
        <strain evidence="6">wDCs-4</strain>
    </source>
</reference>
<evidence type="ECO:0000313" key="5">
    <source>
        <dbReference type="EMBL" id="MFK4752467.1"/>
    </source>
</evidence>
<dbReference type="Pfam" id="PF01476">
    <property type="entry name" value="LysM"/>
    <property type="match status" value="3"/>
</dbReference>
<evidence type="ECO:0000313" key="6">
    <source>
        <dbReference type="Proteomes" id="UP001620597"/>
    </source>
</evidence>
<dbReference type="InterPro" id="IPR023346">
    <property type="entry name" value="Lysozyme-like_dom_sf"/>
</dbReference>
<dbReference type="InterPro" id="IPR036779">
    <property type="entry name" value="LysM_dom_sf"/>
</dbReference>
<sequence>MRPLSLPALPVLLASFFLSACVSQPVIPEDTSYQTTATAIPIAEHWQEQPATADFDDVWPRLLDNFGLQLELDNPRLKEQRDWFVKHPTYMERVTQRAEPYIYYIAEQIEARQMPGEVALLPIVESAFDPFAYSHGRASGVWQFIPSTGKYFGLQQDWWYDGRRDIRAATNAALDYLSNLANQFDGDWQLALASYNSGAGTVRRAIRRNQQAGKPTDFWSLDLPQETQAYVPKLLALAQLLKYPEKYNIPFSPVSNTPFFSVVDTGGQIDLAQVAEMSDTDLEAIYRLNPGFNRWATRPDGPHQVLVPVDKRQELQLALADLPPSKRLQWHRYTVKSGDNLQLISRTYRTTPDVIKEANNLHNSTIRVGQILLIPAALKNQEAYSQSLSQRLDRTRAQRQPGNTSKVSYSVHPGDTFWEIGRKYGVTARDIAHWNGMAPGDPLSVGQKLTVWVPQGKNTAARSAREEIRKVTYSVRSGDSLASIAGRFRVSIADIRKWNPNDTRNKYLYPGQKLLLHVNVVR</sequence>
<dbReference type="PANTHER" id="PTHR33734">
    <property type="entry name" value="LYSM DOMAIN-CONTAINING GPI-ANCHORED PROTEIN 2"/>
    <property type="match status" value="1"/>
</dbReference>
<accession>A0ABW8NHT3</accession>
<evidence type="ECO:0000256" key="2">
    <source>
        <dbReference type="SAM" id="MobiDB-lite"/>
    </source>
</evidence>
<dbReference type="InterPro" id="IPR018392">
    <property type="entry name" value="LysM"/>
</dbReference>
<keyword evidence="3" id="KW-0732">Signal</keyword>
<dbReference type="RefSeq" id="WP_369857950.1">
    <property type="nucleotide sequence ID" value="NZ_JBBKTX010000009.1"/>
</dbReference>
<dbReference type="PROSITE" id="PS00922">
    <property type="entry name" value="TRANSGLYCOSYLASE"/>
    <property type="match status" value="1"/>
</dbReference>
<feature type="compositionally biased region" description="Polar residues" evidence="2">
    <location>
        <begin position="398"/>
        <end position="408"/>
    </location>
</feature>
<comment type="similarity">
    <text evidence="1">Belongs to the transglycosylase Slt family.</text>
</comment>
<gene>
    <name evidence="5" type="ORF">WG929_08620</name>
</gene>
<evidence type="ECO:0000256" key="3">
    <source>
        <dbReference type="SAM" id="SignalP"/>
    </source>
</evidence>
<dbReference type="Gene3D" id="3.10.350.10">
    <property type="entry name" value="LysM domain"/>
    <property type="match status" value="3"/>
</dbReference>
<dbReference type="Proteomes" id="UP001620597">
    <property type="component" value="Unassembled WGS sequence"/>
</dbReference>
<dbReference type="EMBL" id="JBBKTX010000009">
    <property type="protein sequence ID" value="MFK4752467.1"/>
    <property type="molecule type" value="Genomic_DNA"/>
</dbReference>
<feature type="domain" description="LysM" evidence="4">
    <location>
        <begin position="331"/>
        <end position="374"/>
    </location>
</feature>
<dbReference type="SUPFAM" id="SSF53955">
    <property type="entry name" value="Lysozyme-like"/>
    <property type="match status" value="1"/>
</dbReference>
<comment type="caution">
    <text evidence="5">The sequence shown here is derived from an EMBL/GenBank/DDBJ whole genome shotgun (WGS) entry which is preliminary data.</text>
</comment>
<dbReference type="Gene3D" id="1.10.530.10">
    <property type="match status" value="1"/>
</dbReference>
<dbReference type="Pfam" id="PF01464">
    <property type="entry name" value="SLT"/>
    <property type="match status" value="1"/>
</dbReference>
<dbReference type="PROSITE" id="PS51782">
    <property type="entry name" value="LYSM"/>
    <property type="match status" value="3"/>
</dbReference>
<feature type="region of interest" description="Disordered" evidence="2">
    <location>
        <begin position="389"/>
        <end position="408"/>
    </location>
</feature>
<dbReference type="CDD" id="cd16894">
    <property type="entry name" value="MltD-like"/>
    <property type="match status" value="1"/>
</dbReference>
<feature type="domain" description="LysM" evidence="4">
    <location>
        <begin position="407"/>
        <end position="451"/>
    </location>
</feature>
<evidence type="ECO:0000256" key="1">
    <source>
        <dbReference type="ARBA" id="ARBA00007734"/>
    </source>
</evidence>
<proteinExistence type="inferred from homology"/>
<dbReference type="InterPro" id="IPR008258">
    <property type="entry name" value="Transglycosylase_SLT_dom_1"/>
</dbReference>
<name>A0ABW8NHT3_9GAMM</name>
<keyword evidence="6" id="KW-1185">Reference proteome</keyword>
<dbReference type="InterPro" id="IPR000189">
    <property type="entry name" value="Transglyc_AS"/>
</dbReference>
<dbReference type="PANTHER" id="PTHR33734:SF22">
    <property type="entry name" value="MEMBRANE-BOUND LYTIC MUREIN TRANSGLYCOSYLASE D"/>
    <property type="match status" value="1"/>
</dbReference>
<evidence type="ECO:0000259" key="4">
    <source>
        <dbReference type="PROSITE" id="PS51782"/>
    </source>
</evidence>
<feature type="signal peptide" evidence="3">
    <location>
        <begin position="1"/>
        <end position="20"/>
    </location>
</feature>
<dbReference type="SMART" id="SM00257">
    <property type="entry name" value="LysM"/>
    <property type="match status" value="3"/>
</dbReference>
<feature type="chain" id="PRO_5047228609" evidence="3">
    <location>
        <begin position="21"/>
        <end position="522"/>
    </location>
</feature>
<protein>
    <submittedName>
        <fullName evidence="5">LysM peptidoglycan-binding domain-containing protein</fullName>
    </submittedName>
</protein>
<feature type="domain" description="LysM" evidence="4">
    <location>
        <begin position="471"/>
        <end position="516"/>
    </location>
</feature>
<dbReference type="PROSITE" id="PS51257">
    <property type="entry name" value="PROKAR_LIPOPROTEIN"/>
    <property type="match status" value="1"/>
</dbReference>